<dbReference type="Proteomes" id="UP000004947">
    <property type="component" value="Unassembled WGS sequence"/>
</dbReference>
<evidence type="ECO:0000259" key="1">
    <source>
        <dbReference type="Pfam" id="PF01575"/>
    </source>
</evidence>
<dbReference type="SUPFAM" id="SSF54637">
    <property type="entry name" value="Thioesterase/thiol ester dehydrase-isomerase"/>
    <property type="match status" value="1"/>
</dbReference>
<protein>
    <submittedName>
        <fullName evidence="2">MaoC-like dehydratase</fullName>
    </submittedName>
</protein>
<dbReference type="InterPro" id="IPR029069">
    <property type="entry name" value="HotDog_dom_sf"/>
</dbReference>
<dbReference type="Pfam" id="PF01575">
    <property type="entry name" value="MaoC_dehydratas"/>
    <property type="match status" value="1"/>
</dbReference>
<dbReference type="InterPro" id="IPR003965">
    <property type="entry name" value="Fatty_acid_synthase"/>
</dbReference>
<dbReference type="InterPro" id="IPR002539">
    <property type="entry name" value="MaoC-like_dom"/>
</dbReference>
<accession>A6DP22</accession>
<evidence type="ECO:0000313" key="3">
    <source>
        <dbReference type="Proteomes" id="UP000004947"/>
    </source>
</evidence>
<proteinExistence type="predicted"/>
<comment type="caution">
    <text evidence="2">The sequence shown here is derived from an EMBL/GenBank/DDBJ whole genome shotgun (WGS) entry which is preliminary data.</text>
</comment>
<gene>
    <name evidence="2" type="ORF">LNTAR_02062</name>
</gene>
<dbReference type="Gene3D" id="3.10.129.10">
    <property type="entry name" value="Hotdog Thioesterase"/>
    <property type="match status" value="1"/>
</dbReference>
<dbReference type="PRINTS" id="PR01483">
    <property type="entry name" value="FASYNTHASE"/>
</dbReference>
<evidence type="ECO:0000313" key="2">
    <source>
        <dbReference type="EMBL" id="EDM26554.1"/>
    </source>
</evidence>
<dbReference type="AlphaFoldDB" id="A6DP22"/>
<dbReference type="OrthoDB" id="9774179at2"/>
<dbReference type="GO" id="GO:0005835">
    <property type="term" value="C:fatty acid synthase complex"/>
    <property type="evidence" value="ECO:0007669"/>
    <property type="project" value="InterPro"/>
</dbReference>
<dbReference type="eggNOG" id="COG2030">
    <property type="taxonomic scope" value="Bacteria"/>
</dbReference>
<dbReference type="PANTHER" id="PTHR43841:SF3">
    <property type="entry name" value="(3R)-HYDROXYACYL-ACP DEHYDRATASE SUBUNIT HADB"/>
    <property type="match status" value="1"/>
</dbReference>
<sequence length="274" mass="30421">MIQQTFTEKPSVLKNSMRLLMHRPKFHAHAPLPEVELRLALDCIDLAKLHDYQNLCAYAVSDQVPLCFPYVLCGPLHLQLLTSLPIPAMGLLHLRSQINLIDAIDPLSPCELICRSGQSQLTPQGFEFDAISILEQGGKIRWSCTATFLRRGSFPEAKESQEPVLNKLDYANPVGSFAIPGNIGRQYARMCGDFNPIHISSPSAWLFGLKGSIAHGMWVSARALPLLNKEATSLELAFKGPVFTGGYVELMQKDLDFNLYYCGNPRPVILGRLS</sequence>
<reference evidence="2 3" key="1">
    <citation type="journal article" date="2010" name="J. Bacteriol.">
        <title>Genome sequence of Lentisphaera araneosa HTCC2155T, the type species of the order Lentisphaerales in the phylum Lentisphaerae.</title>
        <authorList>
            <person name="Thrash J.C."/>
            <person name="Cho J.C."/>
            <person name="Vergin K.L."/>
            <person name="Morris R.M."/>
            <person name="Giovannoni S.J."/>
        </authorList>
    </citation>
    <scope>NUCLEOTIDE SEQUENCE [LARGE SCALE GENOMIC DNA]</scope>
    <source>
        <strain evidence="2 3">HTCC2155</strain>
    </source>
</reference>
<dbReference type="STRING" id="313628.LNTAR_02062"/>
<feature type="domain" description="MaoC-like" evidence="1">
    <location>
        <begin position="185"/>
        <end position="246"/>
    </location>
</feature>
<dbReference type="PANTHER" id="PTHR43841">
    <property type="entry name" value="3-HYDROXYACYL-THIOESTER DEHYDRATASE HTDX-RELATED"/>
    <property type="match status" value="1"/>
</dbReference>
<dbReference type="GO" id="GO:0004312">
    <property type="term" value="F:fatty acid synthase activity"/>
    <property type="evidence" value="ECO:0007669"/>
    <property type="project" value="InterPro"/>
</dbReference>
<organism evidence="2 3">
    <name type="scientific">Lentisphaera araneosa HTCC2155</name>
    <dbReference type="NCBI Taxonomy" id="313628"/>
    <lineage>
        <taxon>Bacteria</taxon>
        <taxon>Pseudomonadati</taxon>
        <taxon>Lentisphaerota</taxon>
        <taxon>Lentisphaeria</taxon>
        <taxon>Lentisphaerales</taxon>
        <taxon>Lentisphaeraceae</taxon>
        <taxon>Lentisphaera</taxon>
    </lineage>
</organism>
<dbReference type="EMBL" id="ABCK01000015">
    <property type="protein sequence ID" value="EDM26554.1"/>
    <property type="molecule type" value="Genomic_DNA"/>
</dbReference>
<name>A6DP22_9BACT</name>
<dbReference type="RefSeq" id="WP_007279606.1">
    <property type="nucleotide sequence ID" value="NZ_ABCK01000015.1"/>
</dbReference>
<keyword evidence="3" id="KW-1185">Reference proteome</keyword>
<dbReference type="GO" id="GO:0006633">
    <property type="term" value="P:fatty acid biosynthetic process"/>
    <property type="evidence" value="ECO:0007669"/>
    <property type="project" value="InterPro"/>
</dbReference>